<proteinExistence type="predicted"/>
<dbReference type="AlphaFoldDB" id="A0A1E5GJB3"/>
<dbReference type="STRING" id="903984.BCR21_16460"/>
<feature type="transmembrane region" description="Helical" evidence="1">
    <location>
        <begin position="100"/>
        <end position="118"/>
    </location>
</feature>
<keyword evidence="1" id="KW-0472">Membrane</keyword>
<accession>A0A1E5GJB3</accession>
<gene>
    <name evidence="2" type="ORF">BCR21_16460</name>
</gene>
<sequence>MTTEQTEKHQNKGLKYILVIEGIFSIMWVTYLVMFYSFYKKAYFYVDKRLSLFYQLLLIVNDNGLESIVYFALSALLMTMTFVFMYFLFLTNKRRPYPKAMLVGFIGLNLLCFLLLFINVYGVAFFIIAALSGSIVYALAMIGKKEDFEEELEYEEGDVIETKGPFETKASAHQAAQLFLETWQEKETVILEEDLYQEEDNHYYVDIYVEAIKK</sequence>
<protein>
    <submittedName>
        <fullName evidence="2">Uncharacterized protein</fullName>
    </submittedName>
</protein>
<keyword evidence="1" id="KW-0812">Transmembrane</keyword>
<evidence type="ECO:0000313" key="3">
    <source>
        <dbReference type="Proteomes" id="UP000094068"/>
    </source>
</evidence>
<feature type="transmembrane region" description="Helical" evidence="1">
    <location>
        <begin position="16"/>
        <end position="39"/>
    </location>
</feature>
<comment type="caution">
    <text evidence="2">The sequence shown here is derived from an EMBL/GenBank/DDBJ whole genome shotgun (WGS) entry which is preliminary data.</text>
</comment>
<dbReference type="Proteomes" id="UP000094068">
    <property type="component" value="Unassembled WGS sequence"/>
</dbReference>
<keyword evidence="1" id="KW-1133">Transmembrane helix</keyword>
<feature type="transmembrane region" description="Helical" evidence="1">
    <location>
        <begin position="68"/>
        <end position="88"/>
    </location>
</feature>
<keyword evidence="3" id="KW-1185">Reference proteome</keyword>
<evidence type="ECO:0000313" key="2">
    <source>
        <dbReference type="EMBL" id="OEG12779.1"/>
    </source>
</evidence>
<evidence type="ECO:0000256" key="1">
    <source>
        <dbReference type="SAM" id="Phobius"/>
    </source>
</evidence>
<name>A0A1E5GJB3_9ENTE</name>
<reference evidence="3" key="1">
    <citation type="submission" date="2016-09" db="EMBL/GenBank/DDBJ databases">
        <authorList>
            <person name="Gulvik C.A."/>
        </authorList>
    </citation>
    <scope>NUCLEOTIDE SEQUENCE [LARGE SCALE GENOMIC DNA]</scope>
    <source>
        <strain evidence="3">DSM 23328</strain>
    </source>
</reference>
<organism evidence="2 3">
    <name type="scientific">Enterococcus ureasiticus</name>
    <dbReference type="NCBI Taxonomy" id="903984"/>
    <lineage>
        <taxon>Bacteria</taxon>
        <taxon>Bacillati</taxon>
        <taxon>Bacillota</taxon>
        <taxon>Bacilli</taxon>
        <taxon>Lactobacillales</taxon>
        <taxon>Enterococcaceae</taxon>
        <taxon>Enterococcus</taxon>
    </lineage>
</organism>
<dbReference type="EMBL" id="MIJZ01000004">
    <property type="protein sequence ID" value="OEG12779.1"/>
    <property type="molecule type" value="Genomic_DNA"/>
</dbReference>